<feature type="domain" description="RsdA/BaiN/AoA(So)-like Rossmann fold-like" evidence="4">
    <location>
        <begin position="27"/>
        <end position="430"/>
    </location>
</feature>
<sequence length="432" mass="47565">MGNSGYNKSRRMIRKQEGIMSENDGKKVIVIGGGAAGMFAAVTAAGRGKEVTLYEKNEKLGKKLYITGKGRCNLTNACDVEELFQNVCTNPKFLYSAFYGFDNQQAIDFFETHGMRTKTERGGRVFPLSDHSSDVIGTLVRAMTELGVKVCLNQEVRELLIEEQTVVGVLLADGRKQYADRVIVTTGGLSYPSTGSTGDGYRFAREAGHKVTELSPSLVPMNVLEEDAKRLQGLSLKNVEVTLSAGKKKLYQGFGEMMFTHFGVTGPLILSASSFVAKKYQGQPLSLSIDLKPALSVEQLDGRLLREFGEAKNRQFKNTLSSLFPAKLIPIMIERSQIAPEKRIHEISREERRNFIEKIKKFQLTVTGLRDYNESIITRGGVSVKEIHPSTMESKLVANLFFAGEVLDVDALTGGFNLQIAWSTGYAAGMGV</sequence>
<dbReference type="InterPro" id="IPR036188">
    <property type="entry name" value="FAD/NAD-bd_sf"/>
</dbReference>
<dbReference type="PANTHER" id="PTHR42887:SF2">
    <property type="entry name" value="OS12G0638800 PROTEIN"/>
    <property type="match status" value="1"/>
</dbReference>
<name>A0A9D0ZX73_9FIRM</name>
<protein>
    <submittedName>
        <fullName evidence="6">NAD(P)/FAD-dependent oxidoreductase</fullName>
    </submittedName>
</protein>
<comment type="cofactor">
    <cofactor evidence="1">
        <name>FAD</name>
        <dbReference type="ChEBI" id="CHEBI:57692"/>
    </cofactor>
</comment>
<evidence type="ECO:0000313" key="7">
    <source>
        <dbReference type="Proteomes" id="UP000886886"/>
    </source>
</evidence>
<proteinExistence type="predicted"/>
<evidence type="ECO:0000256" key="1">
    <source>
        <dbReference type="ARBA" id="ARBA00001974"/>
    </source>
</evidence>
<dbReference type="AlphaFoldDB" id="A0A9D0ZX73"/>
<keyword evidence="3" id="KW-0274">FAD</keyword>
<dbReference type="InterPro" id="IPR055178">
    <property type="entry name" value="RsdA/BaiN/AoA(So)-like_dom"/>
</dbReference>
<dbReference type="Gene3D" id="2.40.30.10">
    <property type="entry name" value="Translation factors"/>
    <property type="match status" value="1"/>
</dbReference>
<evidence type="ECO:0000259" key="5">
    <source>
        <dbReference type="Pfam" id="PF22780"/>
    </source>
</evidence>
<dbReference type="InterPro" id="IPR004792">
    <property type="entry name" value="BaiN-like"/>
</dbReference>
<dbReference type="InterPro" id="IPR023166">
    <property type="entry name" value="BaiN-like_dom_sf"/>
</dbReference>
<dbReference type="SUPFAM" id="SSF160996">
    <property type="entry name" value="HI0933 insert domain-like"/>
    <property type="match status" value="1"/>
</dbReference>
<comment type="caution">
    <text evidence="6">The sequence shown here is derived from an EMBL/GenBank/DDBJ whole genome shotgun (WGS) entry which is preliminary data.</text>
</comment>
<dbReference type="SUPFAM" id="SSF51905">
    <property type="entry name" value="FAD/NAD(P)-binding domain"/>
    <property type="match status" value="1"/>
</dbReference>
<organism evidence="6 7">
    <name type="scientific">Candidatus Limivivens merdigallinarum</name>
    <dbReference type="NCBI Taxonomy" id="2840859"/>
    <lineage>
        <taxon>Bacteria</taxon>
        <taxon>Bacillati</taxon>
        <taxon>Bacillota</taxon>
        <taxon>Clostridia</taxon>
        <taxon>Lachnospirales</taxon>
        <taxon>Lachnospiraceae</taxon>
        <taxon>Lachnospiraceae incertae sedis</taxon>
        <taxon>Candidatus Limivivens</taxon>
    </lineage>
</organism>
<dbReference type="Proteomes" id="UP000886886">
    <property type="component" value="Unassembled WGS sequence"/>
</dbReference>
<reference evidence="6" key="2">
    <citation type="journal article" date="2021" name="PeerJ">
        <title>Extensive microbial diversity within the chicken gut microbiome revealed by metagenomics and culture.</title>
        <authorList>
            <person name="Gilroy R."/>
            <person name="Ravi A."/>
            <person name="Getino M."/>
            <person name="Pursley I."/>
            <person name="Horton D.L."/>
            <person name="Alikhan N.F."/>
            <person name="Baker D."/>
            <person name="Gharbi K."/>
            <person name="Hall N."/>
            <person name="Watson M."/>
            <person name="Adriaenssens E.M."/>
            <person name="Foster-Nyarko E."/>
            <person name="Jarju S."/>
            <person name="Secka A."/>
            <person name="Antonio M."/>
            <person name="Oren A."/>
            <person name="Chaudhuri R.R."/>
            <person name="La Ragione R."/>
            <person name="Hildebrand F."/>
            <person name="Pallen M.J."/>
        </authorList>
    </citation>
    <scope>NUCLEOTIDE SEQUENCE</scope>
    <source>
        <strain evidence="6">ChiSjej3B21-11622</strain>
    </source>
</reference>
<dbReference type="Pfam" id="PF22780">
    <property type="entry name" value="HI0933_like_1st"/>
    <property type="match status" value="1"/>
</dbReference>
<dbReference type="EMBL" id="DVFT01000206">
    <property type="protein sequence ID" value="HIQ97667.1"/>
    <property type="molecule type" value="Genomic_DNA"/>
</dbReference>
<dbReference type="InterPro" id="IPR057661">
    <property type="entry name" value="RsdA/BaiN/AoA(So)_Rossmann"/>
</dbReference>
<dbReference type="PRINTS" id="PR00411">
    <property type="entry name" value="PNDRDTASEI"/>
</dbReference>
<dbReference type="Gene3D" id="1.10.8.260">
    <property type="entry name" value="HI0933 insert domain-like"/>
    <property type="match status" value="1"/>
</dbReference>
<feature type="domain" description="RsdA/BaiN/AoA(So)-like insert" evidence="5">
    <location>
        <begin position="216"/>
        <end position="377"/>
    </location>
</feature>
<keyword evidence="2" id="KW-0285">Flavoprotein</keyword>
<evidence type="ECO:0000313" key="6">
    <source>
        <dbReference type="EMBL" id="HIQ97667.1"/>
    </source>
</evidence>
<dbReference type="Gene3D" id="3.50.50.60">
    <property type="entry name" value="FAD/NAD(P)-binding domain"/>
    <property type="match status" value="1"/>
</dbReference>
<dbReference type="Pfam" id="PF03486">
    <property type="entry name" value="HI0933_like"/>
    <property type="match status" value="1"/>
</dbReference>
<evidence type="ECO:0000256" key="2">
    <source>
        <dbReference type="ARBA" id="ARBA00022630"/>
    </source>
</evidence>
<evidence type="ECO:0000256" key="3">
    <source>
        <dbReference type="ARBA" id="ARBA00022827"/>
    </source>
</evidence>
<accession>A0A9D0ZX73</accession>
<gene>
    <name evidence="6" type="ORF">IAB26_14050</name>
</gene>
<dbReference type="NCBIfam" id="TIGR00275">
    <property type="entry name" value="aminoacetone oxidase family FAD-binding enzyme"/>
    <property type="match status" value="1"/>
</dbReference>
<evidence type="ECO:0000259" key="4">
    <source>
        <dbReference type="Pfam" id="PF03486"/>
    </source>
</evidence>
<reference evidence="6" key="1">
    <citation type="submission" date="2020-10" db="EMBL/GenBank/DDBJ databases">
        <authorList>
            <person name="Gilroy R."/>
        </authorList>
    </citation>
    <scope>NUCLEOTIDE SEQUENCE</scope>
    <source>
        <strain evidence="6">ChiSjej3B21-11622</strain>
    </source>
</reference>
<dbReference type="PANTHER" id="PTHR42887">
    <property type="entry name" value="OS12G0638800 PROTEIN"/>
    <property type="match status" value="1"/>
</dbReference>